<organism evidence="1 2">
    <name type="scientific">Brachybacterium fresconis</name>
    <dbReference type="NCBI Taxonomy" id="173363"/>
    <lineage>
        <taxon>Bacteria</taxon>
        <taxon>Bacillati</taxon>
        <taxon>Actinomycetota</taxon>
        <taxon>Actinomycetes</taxon>
        <taxon>Micrococcales</taxon>
        <taxon>Dermabacteraceae</taxon>
        <taxon>Brachybacterium</taxon>
    </lineage>
</organism>
<evidence type="ECO:0000313" key="2">
    <source>
        <dbReference type="Proteomes" id="UP000698222"/>
    </source>
</evidence>
<name>A0ABS4YFQ6_9MICO</name>
<gene>
    <name evidence="1" type="ORF">JOF44_000472</name>
</gene>
<evidence type="ECO:0000313" key="1">
    <source>
        <dbReference type="EMBL" id="MBP2407569.1"/>
    </source>
</evidence>
<evidence type="ECO:0008006" key="3">
    <source>
        <dbReference type="Google" id="ProtNLM"/>
    </source>
</evidence>
<proteinExistence type="predicted"/>
<protein>
    <recommendedName>
        <fullName evidence="3">Transposase</fullName>
    </recommendedName>
</protein>
<accession>A0ABS4YFQ6</accession>
<dbReference type="Proteomes" id="UP000698222">
    <property type="component" value="Unassembled WGS sequence"/>
</dbReference>
<reference evidence="1 2" key="1">
    <citation type="submission" date="2021-03" db="EMBL/GenBank/DDBJ databases">
        <title>Sequencing the genomes of 1000 actinobacteria strains.</title>
        <authorList>
            <person name="Klenk H.-P."/>
        </authorList>
    </citation>
    <scope>NUCLEOTIDE SEQUENCE [LARGE SCALE GENOMIC DNA]</scope>
    <source>
        <strain evidence="1 2">DSM 14564</strain>
    </source>
</reference>
<comment type="caution">
    <text evidence="1">The sequence shown here is derived from an EMBL/GenBank/DDBJ whole genome shotgun (WGS) entry which is preliminary data.</text>
</comment>
<sequence>MVLAEQTDEWLEGRRYLGLDVLRRSQLLLVAASPDHQEVTPADRLDTLTA</sequence>
<keyword evidence="2" id="KW-1185">Reference proteome</keyword>
<dbReference type="EMBL" id="JAGIOC010000001">
    <property type="protein sequence ID" value="MBP2407569.1"/>
    <property type="molecule type" value="Genomic_DNA"/>
</dbReference>